<evidence type="ECO:0000256" key="1">
    <source>
        <dbReference type="SAM" id="Phobius"/>
    </source>
</evidence>
<feature type="transmembrane region" description="Helical" evidence="1">
    <location>
        <begin position="43"/>
        <end position="63"/>
    </location>
</feature>
<dbReference type="EMBL" id="JACHMJ010000001">
    <property type="protein sequence ID" value="MBB5841700.1"/>
    <property type="molecule type" value="Genomic_DNA"/>
</dbReference>
<evidence type="ECO:0000313" key="2">
    <source>
        <dbReference type="EMBL" id="MBB5841700.1"/>
    </source>
</evidence>
<comment type="caution">
    <text evidence="2">The sequence shown here is derived from an EMBL/GenBank/DDBJ whole genome shotgun (WGS) entry which is preliminary data.</text>
</comment>
<keyword evidence="1" id="KW-1133">Transmembrane helix</keyword>
<keyword evidence="1" id="KW-0472">Membrane</keyword>
<reference evidence="2 3" key="1">
    <citation type="submission" date="2020-08" db="EMBL/GenBank/DDBJ databases">
        <title>Sequencing the genomes of 1000 actinobacteria strains.</title>
        <authorList>
            <person name="Klenk H.-P."/>
        </authorList>
    </citation>
    <scope>NUCLEOTIDE SEQUENCE [LARGE SCALE GENOMIC DNA]</scope>
    <source>
        <strain evidence="2 3">DSM 105784</strain>
    </source>
</reference>
<protein>
    <submittedName>
        <fullName evidence="2">Uncharacterized protein</fullName>
    </submittedName>
</protein>
<sequence>MSRVAAHLAYRMTRTQGWLMAATSGLLLAIGALNLVVNTLVLGSWLPLILSMIYPFVLGVASIRKPRMSPEKS</sequence>
<proteinExistence type="predicted"/>
<dbReference type="AlphaFoldDB" id="A0A841ADC6"/>
<feature type="transmembrane region" description="Helical" evidence="1">
    <location>
        <begin position="18"/>
        <end position="37"/>
    </location>
</feature>
<organism evidence="2 3">
    <name type="scientific">Conyzicola lurida</name>
    <dbReference type="NCBI Taxonomy" id="1172621"/>
    <lineage>
        <taxon>Bacteria</taxon>
        <taxon>Bacillati</taxon>
        <taxon>Actinomycetota</taxon>
        <taxon>Actinomycetes</taxon>
        <taxon>Micrococcales</taxon>
        <taxon>Microbacteriaceae</taxon>
        <taxon>Conyzicola</taxon>
    </lineage>
</organism>
<keyword evidence="1" id="KW-0812">Transmembrane</keyword>
<name>A0A841ADC6_9MICO</name>
<gene>
    <name evidence="2" type="ORF">HD599_000023</name>
</gene>
<dbReference type="Proteomes" id="UP000536685">
    <property type="component" value="Unassembled WGS sequence"/>
</dbReference>
<evidence type="ECO:0000313" key="3">
    <source>
        <dbReference type="Proteomes" id="UP000536685"/>
    </source>
</evidence>
<accession>A0A841ADC6</accession>
<keyword evidence="3" id="KW-1185">Reference proteome</keyword>